<dbReference type="Gene3D" id="1.20.120.910">
    <property type="entry name" value="DksA, coiled-coil domain"/>
    <property type="match status" value="1"/>
</dbReference>
<evidence type="ECO:0000256" key="3">
    <source>
        <dbReference type="ARBA" id="ARBA00022833"/>
    </source>
</evidence>
<reference evidence="7 8" key="1">
    <citation type="submission" date="2024-03" db="EMBL/GenBank/DDBJ databases">
        <title>Bacilli Hybrid Assemblies.</title>
        <authorList>
            <person name="Kovac J."/>
        </authorList>
    </citation>
    <scope>NUCLEOTIDE SEQUENCE [LARGE SCALE GENOMIC DNA]</scope>
    <source>
        <strain evidence="7 8">FSL R7-0666</strain>
    </source>
</reference>
<name>A0ABU9VJ58_9BACI</name>
<dbReference type="InterPro" id="IPR014240">
    <property type="entry name" value="YteA"/>
</dbReference>
<dbReference type="InterPro" id="IPR000962">
    <property type="entry name" value="Znf_DskA_TraR"/>
</dbReference>
<comment type="caution">
    <text evidence="4">Lacks conserved residue(s) required for the propagation of feature annotation.</text>
</comment>
<dbReference type="Pfam" id="PF01258">
    <property type="entry name" value="zf-dskA_traR"/>
    <property type="match status" value="1"/>
</dbReference>
<proteinExistence type="predicted"/>
<dbReference type="InterPro" id="IPR037187">
    <property type="entry name" value="DnaK_N"/>
</dbReference>
<keyword evidence="3" id="KW-0862">Zinc</keyword>
<accession>A0ABU9VJ58</accession>
<keyword evidence="8" id="KW-1185">Reference proteome</keyword>
<keyword evidence="1" id="KW-0479">Metal-binding</keyword>
<dbReference type="RefSeq" id="WP_343130727.1">
    <property type="nucleotide sequence ID" value="NZ_JBCITK010000001.1"/>
</dbReference>
<dbReference type="NCBIfam" id="TIGR02890">
    <property type="entry name" value="bacill_yteA"/>
    <property type="match status" value="1"/>
</dbReference>
<dbReference type="PANTHER" id="PTHR33823:SF4">
    <property type="entry name" value="GENERAL STRESS PROTEIN 16O"/>
    <property type="match status" value="1"/>
</dbReference>
<dbReference type="Proteomes" id="UP001418796">
    <property type="component" value="Unassembled WGS sequence"/>
</dbReference>
<protein>
    <submittedName>
        <fullName evidence="7">TraR/DksA C4-type zinc finger protein</fullName>
    </submittedName>
</protein>
<feature type="compositionally biased region" description="Basic and acidic residues" evidence="5">
    <location>
        <begin position="17"/>
        <end position="33"/>
    </location>
</feature>
<evidence type="ECO:0000313" key="8">
    <source>
        <dbReference type="Proteomes" id="UP001418796"/>
    </source>
</evidence>
<evidence type="ECO:0000256" key="2">
    <source>
        <dbReference type="ARBA" id="ARBA00022771"/>
    </source>
</evidence>
<dbReference type="EMBL" id="JBCITK010000001">
    <property type="protein sequence ID" value="MEN0643919.1"/>
    <property type="molecule type" value="Genomic_DNA"/>
</dbReference>
<keyword evidence="2" id="KW-0863">Zinc-finger</keyword>
<gene>
    <name evidence="7" type="ORF">MKY91_12225</name>
</gene>
<evidence type="ECO:0000313" key="7">
    <source>
        <dbReference type="EMBL" id="MEN0643919.1"/>
    </source>
</evidence>
<feature type="region of interest" description="Disordered" evidence="5">
    <location>
        <begin position="16"/>
        <end position="47"/>
    </location>
</feature>
<comment type="caution">
    <text evidence="7">The sequence shown here is derived from an EMBL/GenBank/DDBJ whole genome shotgun (WGS) entry which is preliminary data.</text>
</comment>
<feature type="region of interest" description="Disordered" evidence="5">
    <location>
        <begin position="162"/>
        <end position="181"/>
    </location>
</feature>
<evidence type="ECO:0000256" key="1">
    <source>
        <dbReference type="ARBA" id="ARBA00022723"/>
    </source>
</evidence>
<dbReference type="SUPFAM" id="SSF109635">
    <property type="entry name" value="DnaK suppressor protein DksA, alpha-hairpin domain"/>
    <property type="match status" value="1"/>
</dbReference>
<dbReference type="PANTHER" id="PTHR33823">
    <property type="entry name" value="RNA POLYMERASE-BINDING TRANSCRIPTION FACTOR DKSA-RELATED"/>
    <property type="match status" value="1"/>
</dbReference>
<evidence type="ECO:0000256" key="4">
    <source>
        <dbReference type="PROSITE-ProRule" id="PRU00510"/>
    </source>
</evidence>
<organism evidence="7 8">
    <name type="scientific">Alkalicoccobacillus gibsonii</name>
    <dbReference type="NCBI Taxonomy" id="79881"/>
    <lineage>
        <taxon>Bacteria</taxon>
        <taxon>Bacillati</taxon>
        <taxon>Bacillota</taxon>
        <taxon>Bacilli</taxon>
        <taxon>Bacillales</taxon>
        <taxon>Bacillaceae</taxon>
        <taxon>Alkalicoccobacillus</taxon>
    </lineage>
</organism>
<feature type="domain" description="Zinc finger DksA/TraR C4-type" evidence="6">
    <location>
        <begin position="85"/>
        <end position="110"/>
    </location>
</feature>
<dbReference type="PROSITE" id="PS51128">
    <property type="entry name" value="ZF_DKSA_2"/>
    <property type="match status" value="1"/>
</dbReference>
<sequence length="220" mass="25697">MRDYSAIKTQLLSQQQHLKERLDGRTNGEKMEALSDNTGELSQYDNHPADAGTDLYEREKDMALHAHLREEYEEVRHAIEKIDKGTYGKCEVTGIEIPLERLEANPLARVADTKLNPMMPNYRPVEEDVLGGFDKYNYDRSDQETEFDSEDSYQSVERFNERDMTYEDTVSEEEDENRGTVEQYEQFASTDIYGYQGVESINIQHNQSYEEYSDQLDEQE</sequence>
<evidence type="ECO:0000259" key="6">
    <source>
        <dbReference type="Pfam" id="PF01258"/>
    </source>
</evidence>
<feature type="compositionally biased region" description="Polar residues" evidence="5">
    <location>
        <begin position="35"/>
        <end position="45"/>
    </location>
</feature>
<evidence type="ECO:0000256" key="5">
    <source>
        <dbReference type="SAM" id="MobiDB-lite"/>
    </source>
</evidence>